<reference evidence="1" key="1">
    <citation type="submission" date="2014-11" db="EMBL/GenBank/DDBJ databases">
        <authorList>
            <person name="Amaro Gonzalez C."/>
        </authorList>
    </citation>
    <scope>NUCLEOTIDE SEQUENCE</scope>
</reference>
<reference evidence="1" key="2">
    <citation type="journal article" date="2015" name="Fish Shellfish Immunol.">
        <title>Early steps in the European eel (Anguilla anguilla)-Vibrio vulnificus interaction in the gills: Role of the RtxA13 toxin.</title>
        <authorList>
            <person name="Callol A."/>
            <person name="Pajuelo D."/>
            <person name="Ebbesson L."/>
            <person name="Teles M."/>
            <person name="MacKenzie S."/>
            <person name="Amaro C."/>
        </authorList>
    </citation>
    <scope>NUCLEOTIDE SEQUENCE</scope>
</reference>
<dbReference type="AlphaFoldDB" id="A0A0E9TNF7"/>
<protein>
    <submittedName>
        <fullName evidence="1">Uncharacterized protein</fullName>
    </submittedName>
</protein>
<organism evidence="1">
    <name type="scientific">Anguilla anguilla</name>
    <name type="common">European freshwater eel</name>
    <name type="synonym">Muraena anguilla</name>
    <dbReference type="NCBI Taxonomy" id="7936"/>
    <lineage>
        <taxon>Eukaryota</taxon>
        <taxon>Metazoa</taxon>
        <taxon>Chordata</taxon>
        <taxon>Craniata</taxon>
        <taxon>Vertebrata</taxon>
        <taxon>Euteleostomi</taxon>
        <taxon>Actinopterygii</taxon>
        <taxon>Neopterygii</taxon>
        <taxon>Teleostei</taxon>
        <taxon>Anguilliformes</taxon>
        <taxon>Anguillidae</taxon>
        <taxon>Anguilla</taxon>
    </lineage>
</organism>
<evidence type="ECO:0000313" key="1">
    <source>
        <dbReference type="EMBL" id="JAH55141.1"/>
    </source>
</evidence>
<sequence length="25" mass="2918">MGRSRSRVRGGVKKYCVPARVVIWR</sequence>
<dbReference type="EMBL" id="GBXM01053436">
    <property type="protein sequence ID" value="JAH55141.1"/>
    <property type="molecule type" value="Transcribed_RNA"/>
</dbReference>
<accession>A0A0E9TNF7</accession>
<name>A0A0E9TNF7_ANGAN</name>
<proteinExistence type="predicted"/>